<feature type="region of interest" description="Disordered" evidence="1">
    <location>
        <begin position="88"/>
        <end position="107"/>
    </location>
</feature>
<comment type="caution">
    <text evidence="2">The sequence shown here is derived from an EMBL/GenBank/DDBJ whole genome shotgun (WGS) entry which is preliminary data.</text>
</comment>
<evidence type="ECO:0000313" key="2">
    <source>
        <dbReference type="EMBL" id="RYP08467.1"/>
    </source>
</evidence>
<reference evidence="2 3" key="1">
    <citation type="submission" date="2018-06" db="EMBL/GenBank/DDBJ databases">
        <title>Complete Genomes of Monosporascus.</title>
        <authorList>
            <person name="Robinson A.J."/>
            <person name="Natvig D.O."/>
        </authorList>
    </citation>
    <scope>NUCLEOTIDE SEQUENCE [LARGE SCALE GENOMIC DNA]</scope>
    <source>
        <strain evidence="2 3">CBS 110550</strain>
    </source>
</reference>
<evidence type="ECO:0000313" key="3">
    <source>
        <dbReference type="Proteomes" id="UP000293360"/>
    </source>
</evidence>
<dbReference type="AlphaFoldDB" id="A0A4Q4TR39"/>
<gene>
    <name evidence="2" type="ORF">DL764_001893</name>
</gene>
<name>A0A4Q4TR39_9PEZI</name>
<accession>A0A4Q4TR39</accession>
<proteinExistence type="predicted"/>
<sequence>MARKLYILSVAAAAAAPEPKPEPKLEPEAPLTSDPAAEPLTPARPPRQRPAPTLIRPFVIRLIAALETGDRLTEVRRLRAVMRALQEGKAGNGRKEKEQVGAPTDGPAAVRGQVLTLIGQILDLLLPQQ</sequence>
<organism evidence="2 3">
    <name type="scientific">Monosporascus ibericus</name>
    <dbReference type="NCBI Taxonomy" id="155417"/>
    <lineage>
        <taxon>Eukaryota</taxon>
        <taxon>Fungi</taxon>
        <taxon>Dikarya</taxon>
        <taxon>Ascomycota</taxon>
        <taxon>Pezizomycotina</taxon>
        <taxon>Sordariomycetes</taxon>
        <taxon>Xylariomycetidae</taxon>
        <taxon>Xylariales</taxon>
        <taxon>Xylariales incertae sedis</taxon>
        <taxon>Monosporascus</taxon>
    </lineage>
</organism>
<feature type="region of interest" description="Disordered" evidence="1">
    <location>
        <begin position="12"/>
        <end position="52"/>
    </location>
</feature>
<keyword evidence="3" id="KW-1185">Reference proteome</keyword>
<dbReference type="EMBL" id="QJNU01000062">
    <property type="protein sequence ID" value="RYP08467.1"/>
    <property type="molecule type" value="Genomic_DNA"/>
</dbReference>
<protein>
    <submittedName>
        <fullName evidence="2">Uncharacterized protein</fullName>
    </submittedName>
</protein>
<dbReference type="Proteomes" id="UP000293360">
    <property type="component" value="Unassembled WGS sequence"/>
</dbReference>
<evidence type="ECO:0000256" key="1">
    <source>
        <dbReference type="SAM" id="MobiDB-lite"/>
    </source>
</evidence>